<dbReference type="PANTHER" id="PTHR47403:SF6">
    <property type="entry name" value="N-ACETYLTRANSFERASE DOMAIN-CONTAINING PROTEIN"/>
    <property type="match status" value="1"/>
</dbReference>
<dbReference type="Gene3D" id="3.40.630.30">
    <property type="match status" value="1"/>
</dbReference>
<name>A0AAD9QB49_ACRCE</name>
<accession>A0AAD9QB49</accession>
<protein>
    <submittedName>
        <fullName evidence="2">Minichromosome maintenance domain-containing protein 2</fullName>
    </submittedName>
</protein>
<reference evidence="2" key="2">
    <citation type="journal article" date="2023" name="Science">
        <title>Genomic signatures of disease resistance in endangered staghorn corals.</title>
        <authorList>
            <person name="Vollmer S.V."/>
            <person name="Selwyn J.D."/>
            <person name="Despard B.A."/>
            <person name="Roesel C.L."/>
        </authorList>
    </citation>
    <scope>NUCLEOTIDE SEQUENCE</scope>
    <source>
        <strain evidence="2">K2</strain>
    </source>
</reference>
<dbReference type="Proteomes" id="UP001249851">
    <property type="component" value="Unassembled WGS sequence"/>
</dbReference>
<keyword evidence="3" id="KW-1185">Reference proteome</keyword>
<dbReference type="PANTHER" id="PTHR47403">
    <property type="entry name" value="LOC100145250 PROTEIN"/>
    <property type="match status" value="1"/>
</dbReference>
<dbReference type="AlphaFoldDB" id="A0AAD9QB49"/>
<dbReference type="Pfam" id="PF26063">
    <property type="entry name" value="MCMDC2_N"/>
    <property type="match status" value="1"/>
</dbReference>
<dbReference type="PROSITE" id="PS51186">
    <property type="entry name" value="GNAT"/>
    <property type="match status" value="1"/>
</dbReference>
<dbReference type="SUPFAM" id="SSF55729">
    <property type="entry name" value="Acyl-CoA N-acyltransferases (Nat)"/>
    <property type="match status" value="1"/>
</dbReference>
<dbReference type="GO" id="GO:0016747">
    <property type="term" value="F:acyltransferase activity, transferring groups other than amino-acyl groups"/>
    <property type="evidence" value="ECO:0007669"/>
    <property type="project" value="InterPro"/>
</dbReference>
<dbReference type="EMBL" id="JARQWQ010000046">
    <property type="protein sequence ID" value="KAK2558071.1"/>
    <property type="molecule type" value="Genomic_DNA"/>
</dbReference>
<dbReference type="InterPro" id="IPR027417">
    <property type="entry name" value="P-loop_NTPase"/>
</dbReference>
<reference evidence="2" key="1">
    <citation type="journal article" date="2023" name="G3 (Bethesda)">
        <title>Whole genome assembly and annotation of the endangered Caribbean coral Acropora cervicornis.</title>
        <authorList>
            <person name="Selwyn J.D."/>
            <person name="Vollmer S.V."/>
        </authorList>
    </citation>
    <scope>NUCLEOTIDE SEQUENCE</scope>
    <source>
        <strain evidence="2">K2</strain>
    </source>
</reference>
<comment type="caution">
    <text evidence="2">The sequence shown here is derived from an EMBL/GenBank/DDBJ whole genome shotgun (WGS) entry which is preliminary data.</text>
</comment>
<dbReference type="Pfam" id="PF00583">
    <property type="entry name" value="Acetyltransf_1"/>
    <property type="match status" value="1"/>
</dbReference>
<evidence type="ECO:0000313" key="2">
    <source>
        <dbReference type="EMBL" id="KAK2558071.1"/>
    </source>
</evidence>
<sequence>MDEKSILEVAFAWICECGAYEQLKKQCENYAADVSEKTVYRFVLEMDLMYLLEFNAELGNLVILEPLKAIQLIQQVCYMTIHTLSWIPSLLLPSQVLALVRFSSVSLRNDQSARFYCPQSDCLGSSKHRYIRVHVAGKTEDVTVRKDFACQYCGCSLVEDVTCRNLSDKCIVQVLSPLAAGNKLWSSNNGKFFQSASIYVRACITPPGTFFHIKMFMLMCLLLLHCSESSVDNENVDHSKCLSLLVIYEDLLLVQRLLKYGASFAKRMIVHSPISELFASCSRDPFGTDSCMINAGCIPLATGGVCLIPNISVLRKDLKQNLQTVLENSSLTVKIPEKYWESQGQQVSLPFACSLWACAETAEKANQSQRFFDQVATGLVYTPKDCSALPQALTDQFSIVLTDSKYCLRQHPDTSEGFLAEDILRKATENTGDDQTSFFINDDEFKQFLLHVANYEAKLTRAAQDLIQGQALLLLMPSFLFTMSLSSGSFLLRERSVTKRIMKEIIIRKAIASDFQAVLEMSQGIYDGHDYFPCVFHDWLKNPNRTIFIALCGDKPIGLRAIHVVDDGKTFISQGLRIHPKFRGLGLSPRLIEAIHGYIRCNYPSICRERFSTKSDNIERLAIQKKYGDTGLFERDILAYYAAKDTLNAQTLDEVAKSFAVTVKPCSRNFLHDNILNDPVANMFPGRTIIIDWEPFEALRSNIDCILERDDCVFSDRDSSDCSGAQLPKSFAHGRLSPRVKHIHWVASIYTEDPVLFQVHVVQQLKCAFHQIQGDFIFSTFHKQSHSKWGKKLLEEKVGLKSVYEEDAVAAIMLYEYSIKRKYGNGELSISSSFDSILFHLKQRHSSFGTLDLPDPGSNVSELLGAKYEARMKEIHAGIRRFCSTFQDGWSASYRAFHEE</sequence>
<gene>
    <name evidence="2" type="ORF">P5673_019641</name>
</gene>
<organism evidence="2 3">
    <name type="scientific">Acropora cervicornis</name>
    <name type="common">Staghorn coral</name>
    <dbReference type="NCBI Taxonomy" id="6130"/>
    <lineage>
        <taxon>Eukaryota</taxon>
        <taxon>Metazoa</taxon>
        <taxon>Cnidaria</taxon>
        <taxon>Anthozoa</taxon>
        <taxon>Hexacorallia</taxon>
        <taxon>Scleractinia</taxon>
        <taxon>Astrocoeniina</taxon>
        <taxon>Acroporidae</taxon>
        <taxon>Acropora</taxon>
    </lineage>
</organism>
<proteinExistence type="predicted"/>
<dbReference type="InterPro" id="IPR000182">
    <property type="entry name" value="GNAT_dom"/>
</dbReference>
<dbReference type="Gene3D" id="3.40.50.300">
    <property type="entry name" value="P-loop containing nucleotide triphosphate hydrolases"/>
    <property type="match status" value="1"/>
</dbReference>
<dbReference type="InterPro" id="IPR056483">
    <property type="entry name" value="Hisat_C"/>
</dbReference>
<dbReference type="Pfam" id="PF24066">
    <property type="entry name" value="Hisat_C"/>
    <property type="match status" value="1"/>
</dbReference>
<dbReference type="InterPro" id="IPR016181">
    <property type="entry name" value="Acyl_CoA_acyltransferase"/>
</dbReference>
<dbReference type="InterPro" id="IPR058769">
    <property type="entry name" value="MCMDC2_N"/>
</dbReference>
<feature type="domain" description="N-acetyltransferase" evidence="1">
    <location>
        <begin position="505"/>
        <end position="653"/>
    </location>
</feature>
<evidence type="ECO:0000259" key="1">
    <source>
        <dbReference type="PROSITE" id="PS51186"/>
    </source>
</evidence>
<evidence type="ECO:0000313" key="3">
    <source>
        <dbReference type="Proteomes" id="UP001249851"/>
    </source>
</evidence>